<name>A0ABZ0YVV2_9GAMM</name>
<evidence type="ECO:0000313" key="6">
    <source>
        <dbReference type="Proteomes" id="UP001327459"/>
    </source>
</evidence>
<dbReference type="NCBIfam" id="TIGR03725">
    <property type="entry name" value="T6A_YeaZ"/>
    <property type="match status" value="1"/>
</dbReference>
<proteinExistence type="inferred from homology"/>
<keyword evidence="5" id="KW-0012">Acyltransferase</keyword>
<dbReference type="Pfam" id="PF00814">
    <property type="entry name" value="TsaD"/>
    <property type="match status" value="1"/>
</dbReference>
<evidence type="ECO:0000313" key="5">
    <source>
        <dbReference type="EMBL" id="WQH15499.1"/>
    </source>
</evidence>
<comment type="similarity">
    <text evidence="1">Belongs to the KAE1 / TsaD family. TsaB subfamily.</text>
</comment>
<sequence>MVALPGRRLADCLHHPGVSVNILYLDSSTEACTAGVLAGDRVVTGFEVAPRGHAEKLLPMAEGLLEEAQIEFEDLDLIGFGRGPGSFTGVRIATAMAQGIAIARDLPMVGISSLACLAAGAFRRLEESGEYTGDVEVQVAIDARMGEIYRAVYRLGDSGDLITLVEEAVTEPTFPAAKENRVVACGTGFGRYPKLGEGPAAIRVEPEALPHARDALDLIRRLPENERISPDAAVPSYLRDKVAGR</sequence>
<dbReference type="PANTHER" id="PTHR11735">
    <property type="entry name" value="TRNA N6-ADENOSINE THREONYLCARBAMOYLTRANSFERASE"/>
    <property type="match status" value="1"/>
</dbReference>
<organism evidence="5 6">
    <name type="scientific">Guyparkeria halophila</name>
    <dbReference type="NCBI Taxonomy" id="47960"/>
    <lineage>
        <taxon>Bacteria</taxon>
        <taxon>Pseudomonadati</taxon>
        <taxon>Pseudomonadota</taxon>
        <taxon>Gammaproteobacteria</taxon>
        <taxon>Chromatiales</taxon>
        <taxon>Thioalkalibacteraceae</taxon>
        <taxon>Guyparkeria</taxon>
    </lineage>
</organism>
<dbReference type="PANTHER" id="PTHR11735:SF11">
    <property type="entry name" value="TRNA THREONYLCARBAMOYLADENOSINE BIOSYNTHESIS PROTEIN TSAB"/>
    <property type="match status" value="1"/>
</dbReference>
<dbReference type="EMBL" id="CP140153">
    <property type="protein sequence ID" value="WQH15499.1"/>
    <property type="molecule type" value="Genomic_DNA"/>
</dbReference>
<feature type="domain" description="Gcp-like" evidence="4">
    <location>
        <begin position="47"/>
        <end position="158"/>
    </location>
</feature>
<dbReference type="GO" id="GO:0061711">
    <property type="term" value="F:tRNA N(6)-L-threonylcarbamoyladenine synthase activity"/>
    <property type="evidence" value="ECO:0007669"/>
    <property type="project" value="UniProtKB-EC"/>
</dbReference>
<reference evidence="5 6" key="1">
    <citation type="submission" date="2023-11" db="EMBL/GenBank/DDBJ databases">
        <title>MicrobeMod: A computational toolkit for identifying prokaryotic methylation and restriction-modification with nanopore sequencing.</title>
        <authorList>
            <person name="Crits-Christoph A."/>
            <person name="Kang S.C."/>
            <person name="Lee H."/>
            <person name="Ostrov N."/>
        </authorList>
    </citation>
    <scope>NUCLEOTIDE SEQUENCE [LARGE SCALE GENOMIC DNA]</scope>
    <source>
        <strain evidence="5 6">ATCC 49870</strain>
    </source>
</reference>
<dbReference type="InterPro" id="IPR000905">
    <property type="entry name" value="Gcp-like_dom"/>
</dbReference>
<evidence type="ECO:0000256" key="3">
    <source>
        <dbReference type="ARBA" id="ARBA00032446"/>
    </source>
</evidence>
<dbReference type="Proteomes" id="UP001327459">
    <property type="component" value="Chromosome"/>
</dbReference>
<dbReference type="RefSeq" id="WP_322520527.1">
    <property type="nucleotide sequence ID" value="NZ_CP140153.1"/>
</dbReference>
<evidence type="ECO:0000256" key="1">
    <source>
        <dbReference type="ARBA" id="ARBA00010493"/>
    </source>
</evidence>
<dbReference type="Gene3D" id="3.30.420.40">
    <property type="match status" value="2"/>
</dbReference>
<dbReference type="InterPro" id="IPR022496">
    <property type="entry name" value="T6A_TsaB"/>
</dbReference>
<keyword evidence="5" id="KW-0808">Transferase</keyword>
<keyword evidence="6" id="KW-1185">Reference proteome</keyword>
<protein>
    <recommendedName>
        <fullName evidence="2">tRNA threonylcarbamoyladenosine biosynthesis protein TsaB</fullName>
    </recommendedName>
    <alternativeName>
        <fullName evidence="3">t(6)A37 threonylcarbamoyladenosine biosynthesis protein TsaB</fullName>
    </alternativeName>
</protein>
<evidence type="ECO:0000256" key="2">
    <source>
        <dbReference type="ARBA" id="ARBA00019012"/>
    </source>
</evidence>
<accession>A0ABZ0YVV2</accession>
<gene>
    <name evidence="5" type="primary">tsaB</name>
    <name evidence="5" type="ORF">SR882_06930</name>
</gene>
<evidence type="ECO:0000259" key="4">
    <source>
        <dbReference type="Pfam" id="PF00814"/>
    </source>
</evidence>
<dbReference type="InterPro" id="IPR043129">
    <property type="entry name" value="ATPase_NBD"/>
</dbReference>
<dbReference type="SUPFAM" id="SSF53067">
    <property type="entry name" value="Actin-like ATPase domain"/>
    <property type="match status" value="2"/>
</dbReference>
<dbReference type="CDD" id="cd24032">
    <property type="entry name" value="ASKHA_NBD_TsaB"/>
    <property type="match status" value="1"/>
</dbReference>